<dbReference type="PANTHER" id="PTHR33540">
    <property type="entry name" value="TRNA THREONYLCARBAMOYLADENOSINE BIOSYNTHESIS PROTEIN TSAE"/>
    <property type="match status" value="1"/>
</dbReference>
<evidence type="ECO:0000256" key="4">
    <source>
        <dbReference type="ARBA" id="ARBA00022490"/>
    </source>
</evidence>
<evidence type="ECO:0000256" key="9">
    <source>
        <dbReference type="ARBA" id="ARBA00022842"/>
    </source>
</evidence>
<evidence type="ECO:0000313" key="13">
    <source>
        <dbReference type="EMBL" id="MFC5380113.1"/>
    </source>
</evidence>
<name>A0ABW0GJR7_9MICO</name>
<dbReference type="Pfam" id="PF02367">
    <property type="entry name" value="TsaE"/>
    <property type="match status" value="1"/>
</dbReference>
<keyword evidence="4" id="KW-0963">Cytoplasm</keyword>
<comment type="subcellular location">
    <subcellularLocation>
        <location evidence="1">Cytoplasm</location>
    </subcellularLocation>
</comment>
<dbReference type="RefSeq" id="WP_340266948.1">
    <property type="nucleotide sequence ID" value="NZ_JBBEOG010000001.1"/>
</dbReference>
<comment type="function">
    <text evidence="10">Required for the formation of a threonylcarbamoyl group on adenosine at position 37 (t(6)A37) in tRNAs that read codons beginning with adenine. Is involved in the transfer of the threonylcarbamoyl moiety of threonylcarbamoyl-AMP (TC-AMP) to the N6 group of A37, together with TsaD and TsaB. TsaE seems to play an indirect role in the t(6)A biosynthesis pathway, possibly in regulating the core enzymatic function of TsaD.</text>
</comment>
<evidence type="ECO:0000256" key="7">
    <source>
        <dbReference type="ARBA" id="ARBA00022741"/>
    </source>
</evidence>
<keyword evidence="14" id="KW-1185">Reference proteome</keyword>
<gene>
    <name evidence="13" type="primary">tsaE</name>
    <name evidence="13" type="ORF">ACFPJ6_04875</name>
</gene>
<dbReference type="EMBL" id="JBHSLD010000006">
    <property type="protein sequence ID" value="MFC5380113.1"/>
    <property type="molecule type" value="Genomic_DNA"/>
</dbReference>
<organism evidence="13 14">
    <name type="scientific">Aquipuribacter nitratireducens</name>
    <dbReference type="NCBI Taxonomy" id="650104"/>
    <lineage>
        <taxon>Bacteria</taxon>
        <taxon>Bacillati</taxon>
        <taxon>Actinomycetota</taxon>
        <taxon>Actinomycetes</taxon>
        <taxon>Micrococcales</taxon>
        <taxon>Intrasporangiaceae</taxon>
        <taxon>Aquipuribacter</taxon>
    </lineage>
</organism>
<keyword evidence="6" id="KW-0479">Metal-binding</keyword>
<evidence type="ECO:0000313" key="14">
    <source>
        <dbReference type="Proteomes" id="UP001596122"/>
    </source>
</evidence>
<evidence type="ECO:0000256" key="2">
    <source>
        <dbReference type="ARBA" id="ARBA00007599"/>
    </source>
</evidence>
<dbReference type="InterPro" id="IPR003442">
    <property type="entry name" value="T6A_TsaE"/>
</dbReference>
<dbReference type="SUPFAM" id="SSF52540">
    <property type="entry name" value="P-loop containing nucleoside triphosphate hydrolases"/>
    <property type="match status" value="1"/>
</dbReference>
<sequence>MGEALGRQLVGGDVVVLDGPLGAGKTTFTQGLARGLGVTAPVTSPTFVLARHQRPDPAGPRPDGPWLVHVDAYRVGGALEWDDLDLDSDVDRSVVVVEWGHGLAERLADRWVAVRLTRAAGDGTSDGEARTLEVSLEGTAPGPEHAPGRRVDLDLLPGRVPAPEGSDP</sequence>
<evidence type="ECO:0000256" key="5">
    <source>
        <dbReference type="ARBA" id="ARBA00022694"/>
    </source>
</evidence>
<accession>A0ABW0GJR7</accession>
<reference evidence="14" key="1">
    <citation type="journal article" date="2019" name="Int. J. Syst. Evol. Microbiol.">
        <title>The Global Catalogue of Microorganisms (GCM) 10K type strain sequencing project: providing services to taxonomists for standard genome sequencing and annotation.</title>
        <authorList>
            <consortium name="The Broad Institute Genomics Platform"/>
            <consortium name="The Broad Institute Genome Sequencing Center for Infectious Disease"/>
            <person name="Wu L."/>
            <person name="Ma J."/>
        </authorList>
    </citation>
    <scope>NUCLEOTIDE SEQUENCE [LARGE SCALE GENOMIC DNA]</scope>
    <source>
        <strain evidence="14">CCUG 43114</strain>
    </source>
</reference>
<keyword evidence="7" id="KW-0547">Nucleotide-binding</keyword>
<dbReference type="Gene3D" id="3.40.50.300">
    <property type="entry name" value="P-loop containing nucleotide triphosphate hydrolases"/>
    <property type="match status" value="1"/>
</dbReference>
<evidence type="ECO:0000256" key="1">
    <source>
        <dbReference type="ARBA" id="ARBA00004496"/>
    </source>
</evidence>
<evidence type="ECO:0000256" key="3">
    <source>
        <dbReference type="ARBA" id="ARBA00019010"/>
    </source>
</evidence>
<evidence type="ECO:0000256" key="6">
    <source>
        <dbReference type="ARBA" id="ARBA00022723"/>
    </source>
</evidence>
<dbReference type="NCBIfam" id="TIGR00150">
    <property type="entry name" value="T6A_YjeE"/>
    <property type="match status" value="1"/>
</dbReference>
<keyword evidence="5" id="KW-0819">tRNA processing</keyword>
<dbReference type="Proteomes" id="UP001596122">
    <property type="component" value="Unassembled WGS sequence"/>
</dbReference>
<evidence type="ECO:0000256" key="10">
    <source>
        <dbReference type="ARBA" id="ARBA00024908"/>
    </source>
</evidence>
<keyword evidence="8" id="KW-0067">ATP-binding</keyword>
<protein>
    <recommendedName>
        <fullName evidence="3">tRNA threonylcarbamoyladenosine biosynthesis protein TsaE</fullName>
    </recommendedName>
    <alternativeName>
        <fullName evidence="11">t(6)A37 threonylcarbamoyladenosine biosynthesis protein TsaE</fullName>
    </alternativeName>
</protein>
<dbReference type="PANTHER" id="PTHR33540:SF2">
    <property type="entry name" value="TRNA THREONYLCARBAMOYLADENOSINE BIOSYNTHESIS PROTEIN TSAE"/>
    <property type="match status" value="1"/>
</dbReference>
<dbReference type="InterPro" id="IPR027417">
    <property type="entry name" value="P-loop_NTPase"/>
</dbReference>
<comment type="caution">
    <text evidence="13">The sequence shown here is derived from an EMBL/GenBank/DDBJ whole genome shotgun (WGS) entry which is preliminary data.</text>
</comment>
<evidence type="ECO:0000256" key="11">
    <source>
        <dbReference type="ARBA" id="ARBA00032441"/>
    </source>
</evidence>
<keyword evidence="9" id="KW-0460">Magnesium</keyword>
<proteinExistence type="inferred from homology"/>
<comment type="similarity">
    <text evidence="2">Belongs to the TsaE family.</text>
</comment>
<evidence type="ECO:0000256" key="12">
    <source>
        <dbReference type="SAM" id="MobiDB-lite"/>
    </source>
</evidence>
<evidence type="ECO:0000256" key="8">
    <source>
        <dbReference type="ARBA" id="ARBA00022840"/>
    </source>
</evidence>
<feature type="region of interest" description="Disordered" evidence="12">
    <location>
        <begin position="137"/>
        <end position="168"/>
    </location>
</feature>